<keyword evidence="4 5" id="KW-0472">Membrane</keyword>
<protein>
    <recommendedName>
        <fullName evidence="6">G-protein coupled receptors family 1 profile domain-containing protein</fullName>
    </recommendedName>
</protein>
<organism evidence="8 10">
    <name type="scientific">Adineta ricciae</name>
    <name type="common">Rotifer</name>
    <dbReference type="NCBI Taxonomy" id="249248"/>
    <lineage>
        <taxon>Eukaryota</taxon>
        <taxon>Metazoa</taxon>
        <taxon>Spiralia</taxon>
        <taxon>Gnathifera</taxon>
        <taxon>Rotifera</taxon>
        <taxon>Eurotatoria</taxon>
        <taxon>Bdelloidea</taxon>
        <taxon>Adinetida</taxon>
        <taxon>Adinetidae</taxon>
        <taxon>Adineta</taxon>
    </lineage>
</organism>
<reference evidence="8" key="1">
    <citation type="submission" date="2021-02" db="EMBL/GenBank/DDBJ databases">
        <authorList>
            <person name="Nowell W R."/>
        </authorList>
    </citation>
    <scope>NUCLEOTIDE SEQUENCE</scope>
</reference>
<comment type="subcellular location">
    <subcellularLocation>
        <location evidence="1">Membrane</location>
    </subcellularLocation>
</comment>
<evidence type="ECO:0000256" key="1">
    <source>
        <dbReference type="ARBA" id="ARBA00004370"/>
    </source>
</evidence>
<keyword evidence="2 5" id="KW-0812">Transmembrane</keyword>
<evidence type="ECO:0000256" key="3">
    <source>
        <dbReference type="ARBA" id="ARBA00022989"/>
    </source>
</evidence>
<name>A0A815HB53_ADIRI</name>
<evidence type="ECO:0000256" key="5">
    <source>
        <dbReference type="SAM" id="Phobius"/>
    </source>
</evidence>
<evidence type="ECO:0000313" key="9">
    <source>
        <dbReference type="Proteomes" id="UP000663828"/>
    </source>
</evidence>
<dbReference type="AlphaFoldDB" id="A0A815HB53"/>
<dbReference type="SUPFAM" id="SSF81321">
    <property type="entry name" value="Family A G protein-coupled receptor-like"/>
    <property type="match status" value="1"/>
</dbReference>
<comment type="caution">
    <text evidence="8">The sequence shown here is derived from an EMBL/GenBank/DDBJ whole genome shotgun (WGS) entry which is preliminary data.</text>
</comment>
<dbReference type="GO" id="GO:0004930">
    <property type="term" value="F:G protein-coupled receptor activity"/>
    <property type="evidence" value="ECO:0007669"/>
    <property type="project" value="InterPro"/>
</dbReference>
<dbReference type="Proteomes" id="UP000663852">
    <property type="component" value="Unassembled WGS sequence"/>
</dbReference>
<dbReference type="GO" id="GO:0016020">
    <property type="term" value="C:membrane"/>
    <property type="evidence" value="ECO:0007669"/>
    <property type="project" value="UniProtKB-SubCell"/>
</dbReference>
<accession>A0A815HB53</accession>
<dbReference type="EMBL" id="CAJNOJ010000265">
    <property type="protein sequence ID" value="CAF1351637.1"/>
    <property type="molecule type" value="Genomic_DNA"/>
</dbReference>
<evidence type="ECO:0000259" key="6">
    <source>
        <dbReference type="PROSITE" id="PS50262"/>
    </source>
</evidence>
<dbReference type="Pfam" id="PF00001">
    <property type="entry name" value="7tm_1"/>
    <property type="match status" value="1"/>
</dbReference>
<dbReference type="EMBL" id="CAJNOR010001127">
    <property type="protein sequence ID" value="CAF1081020.1"/>
    <property type="molecule type" value="Genomic_DNA"/>
</dbReference>
<keyword evidence="9" id="KW-1185">Reference proteome</keyword>
<evidence type="ECO:0000256" key="4">
    <source>
        <dbReference type="ARBA" id="ARBA00023136"/>
    </source>
</evidence>
<evidence type="ECO:0000313" key="10">
    <source>
        <dbReference type="Proteomes" id="UP000663852"/>
    </source>
</evidence>
<dbReference type="OrthoDB" id="10000378at2759"/>
<feature type="transmembrane region" description="Helical" evidence="5">
    <location>
        <begin position="199"/>
        <end position="218"/>
    </location>
</feature>
<feature type="transmembrane region" description="Helical" evidence="5">
    <location>
        <begin position="100"/>
        <end position="121"/>
    </location>
</feature>
<feature type="transmembrane region" description="Helical" evidence="5">
    <location>
        <begin position="276"/>
        <end position="296"/>
    </location>
</feature>
<dbReference type="InterPro" id="IPR017452">
    <property type="entry name" value="GPCR_Rhodpsn_7TM"/>
</dbReference>
<feature type="domain" description="G-protein coupled receptors family 1 profile" evidence="6">
    <location>
        <begin position="41"/>
        <end position="292"/>
    </location>
</feature>
<feature type="transmembrane region" description="Helical" evidence="5">
    <location>
        <begin position="238"/>
        <end position="264"/>
    </location>
</feature>
<feature type="transmembrane region" description="Helical" evidence="5">
    <location>
        <begin position="28"/>
        <end position="50"/>
    </location>
</feature>
<dbReference type="InterPro" id="IPR000276">
    <property type="entry name" value="GPCR_Rhodpsn"/>
</dbReference>
<proteinExistence type="predicted"/>
<evidence type="ECO:0000313" key="7">
    <source>
        <dbReference type="EMBL" id="CAF1081020.1"/>
    </source>
</evidence>
<evidence type="ECO:0000256" key="2">
    <source>
        <dbReference type="ARBA" id="ARBA00022692"/>
    </source>
</evidence>
<feature type="transmembrane region" description="Helical" evidence="5">
    <location>
        <begin position="62"/>
        <end position="80"/>
    </location>
</feature>
<sequence>MSLNVSINTTRISYYQYTTSFDANRIKFGVFLALQLISVPCFLWIFYQFLRQRQLRQLHHHVILLLLLVSFLFVIIVLPLTESYLYLSHIYPEVQQFCSFWNWLHYSLNIVNCFLMAFASIERNWLVFHPWLVRSQRGKFFFHYCPLVFCILYPSVFYAAAIFIHKCTFYYDYTQLLCKWPCYFYNLKWSSVDLFFNNYVPLIIIPLFCAVLYIRVYVQKRKMKQQAFKWVRDKKMIIQLWAISSLYLCMWLPTQLSGLINVYWDQYFLLQAQIDYIYLFPYFIHLIYPFIILMTYHKEMFTCKRVAHRGTFEQKQ</sequence>
<dbReference type="Gene3D" id="1.20.1070.10">
    <property type="entry name" value="Rhodopsin 7-helix transmembrane proteins"/>
    <property type="match status" value="1"/>
</dbReference>
<feature type="transmembrane region" description="Helical" evidence="5">
    <location>
        <begin position="141"/>
        <end position="164"/>
    </location>
</feature>
<gene>
    <name evidence="8" type="ORF">EDS130_LOCUS33312</name>
    <name evidence="7" type="ORF">XAT740_LOCUS17321</name>
</gene>
<dbReference type="PROSITE" id="PS50262">
    <property type="entry name" value="G_PROTEIN_RECEP_F1_2"/>
    <property type="match status" value="1"/>
</dbReference>
<keyword evidence="3 5" id="KW-1133">Transmembrane helix</keyword>
<dbReference type="Proteomes" id="UP000663828">
    <property type="component" value="Unassembled WGS sequence"/>
</dbReference>
<dbReference type="CDD" id="cd00637">
    <property type="entry name" value="7tm_classA_rhodopsin-like"/>
    <property type="match status" value="1"/>
</dbReference>
<evidence type="ECO:0000313" key="8">
    <source>
        <dbReference type="EMBL" id="CAF1351637.1"/>
    </source>
</evidence>